<dbReference type="GO" id="GO:0047372">
    <property type="term" value="F:monoacylglycerol lipase activity"/>
    <property type="evidence" value="ECO:0007669"/>
    <property type="project" value="TreeGrafter"/>
</dbReference>
<dbReference type="Pfam" id="PF00561">
    <property type="entry name" value="Abhydrolase_1"/>
    <property type="match status" value="1"/>
</dbReference>
<keyword evidence="1" id="KW-0732">Signal</keyword>
<protein>
    <submittedName>
        <fullName evidence="3">Alpha/beta fold hydrolase</fullName>
    </submittedName>
</protein>
<sequence length="249" mass="26951">MPRRLSALFAALLAALLLCASTAQAAPTVVLQAGLGDGQSAWRPVLPALQQHGPVFAYDRPGYGSAASVEGARDPCTIARELHALLQEQHIAPPYLLVGHSIGGLYQYVYARLYPQEVAGMVLLDPTHPEHWASMQQQVPALAAVVRSMNAISLNGATRREFRDQAVCLDQLDQRQPLGMPVRLLVSGISETGATPAFRTMLDQLRKDWLRLSGAPQLQVVAESGHYLQKDAPEVVVQAVKALRATLQP</sequence>
<evidence type="ECO:0000259" key="2">
    <source>
        <dbReference type="Pfam" id="PF00561"/>
    </source>
</evidence>
<keyword evidence="3" id="KW-0378">Hydrolase</keyword>
<dbReference type="Proteomes" id="UP000444316">
    <property type="component" value="Unassembled WGS sequence"/>
</dbReference>
<dbReference type="PANTHER" id="PTHR43798">
    <property type="entry name" value="MONOACYLGLYCEROL LIPASE"/>
    <property type="match status" value="1"/>
</dbReference>
<feature type="chain" id="PRO_5032621004" evidence="1">
    <location>
        <begin position="26"/>
        <end position="249"/>
    </location>
</feature>
<feature type="domain" description="AB hydrolase-1" evidence="2">
    <location>
        <begin position="27"/>
        <end position="137"/>
    </location>
</feature>
<dbReference type="InterPro" id="IPR029058">
    <property type="entry name" value="AB_hydrolase_fold"/>
</dbReference>
<dbReference type="GO" id="GO:0046464">
    <property type="term" value="P:acylglycerol catabolic process"/>
    <property type="evidence" value="ECO:0007669"/>
    <property type="project" value="TreeGrafter"/>
</dbReference>
<reference evidence="3" key="1">
    <citation type="submission" date="2019-12" db="EMBL/GenBank/DDBJ databases">
        <title>Novel species isolated from a subtropical stream in China.</title>
        <authorList>
            <person name="Lu H."/>
        </authorList>
    </citation>
    <scope>NUCLEOTIDE SEQUENCE [LARGE SCALE GENOMIC DNA]</scope>
    <source>
        <strain evidence="3">FT93W</strain>
    </source>
</reference>
<organism evidence="3 4">
    <name type="scientific">Duganella fentianensis</name>
    <dbReference type="NCBI Taxonomy" id="2692177"/>
    <lineage>
        <taxon>Bacteria</taxon>
        <taxon>Pseudomonadati</taxon>
        <taxon>Pseudomonadota</taxon>
        <taxon>Betaproteobacteria</taxon>
        <taxon>Burkholderiales</taxon>
        <taxon>Oxalobacteraceae</taxon>
        <taxon>Telluria group</taxon>
        <taxon>Duganella</taxon>
    </lineage>
</organism>
<dbReference type="SUPFAM" id="SSF53474">
    <property type="entry name" value="alpha/beta-Hydrolases"/>
    <property type="match status" value="1"/>
</dbReference>
<dbReference type="InterPro" id="IPR050266">
    <property type="entry name" value="AB_hydrolase_sf"/>
</dbReference>
<dbReference type="EMBL" id="WWCL01000004">
    <property type="protein sequence ID" value="MYN46858.1"/>
    <property type="molecule type" value="Genomic_DNA"/>
</dbReference>
<evidence type="ECO:0000313" key="4">
    <source>
        <dbReference type="Proteomes" id="UP000444316"/>
    </source>
</evidence>
<dbReference type="GO" id="GO:0016020">
    <property type="term" value="C:membrane"/>
    <property type="evidence" value="ECO:0007669"/>
    <property type="project" value="TreeGrafter"/>
</dbReference>
<accession>A0A845I683</accession>
<comment type="caution">
    <text evidence="3">The sequence shown here is derived from an EMBL/GenBank/DDBJ whole genome shotgun (WGS) entry which is preliminary data.</text>
</comment>
<gene>
    <name evidence="3" type="ORF">GTP23_17590</name>
</gene>
<keyword evidence="4" id="KW-1185">Reference proteome</keyword>
<dbReference type="RefSeq" id="WP_161036327.1">
    <property type="nucleotide sequence ID" value="NZ_WWCL01000004.1"/>
</dbReference>
<evidence type="ECO:0000256" key="1">
    <source>
        <dbReference type="SAM" id="SignalP"/>
    </source>
</evidence>
<dbReference type="InterPro" id="IPR000073">
    <property type="entry name" value="AB_hydrolase_1"/>
</dbReference>
<evidence type="ECO:0000313" key="3">
    <source>
        <dbReference type="EMBL" id="MYN46858.1"/>
    </source>
</evidence>
<dbReference type="Gene3D" id="3.40.50.1820">
    <property type="entry name" value="alpha/beta hydrolase"/>
    <property type="match status" value="1"/>
</dbReference>
<feature type="signal peptide" evidence="1">
    <location>
        <begin position="1"/>
        <end position="25"/>
    </location>
</feature>
<dbReference type="AlphaFoldDB" id="A0A845I683"/>
<name>A0A845I683_9BURK</name>
<proteinExistence type="predicted"/>
<dbReference type="PANTHER" id="PTHR43798:SF5">
    <property type="entry name" value="MONOACYLGLYCEROL LIPASE ABHD6"/>
    <property type="match status" value="1"/>
</dbReference>